<dbReference type="Pfam" id="PF17957">
    <property type="entry name" value="Big_7"/>
    <property type="match status" value="1"/>
</dbReference>
<keyword evidence="2" id="KW-0812">Transmembrane</keyword>
<protein>
    <recommendedName>
        <fullName evidence="3">Archaeal Type IV pilin N-terminal domain-containing protein</fullName>
    </recommendedName>
</protein>
<proteinExistence type="predicted"/>
<feature type="compositionally biased region" description="Low complexity" evidence="1">
    <location>
        <begin position="251"/>
        <end position="264"/>
    </location>
</feature>
<dbReference type="AlphaFoldDB" id="A0A1I5QPE9"/>
<evidence type="ECO:0000256" key="2">
    <source>
        <dbReference type="SAM" id="Phobius"/>
    </source>
</evidence>
<dbReference type="OrthoDB" id="8638at2157"/>
<dbReference type="Gene3D" id="2.60.40.10">
    <property type="entry name" value="Immunoglobulins"/>
    <property type="match status" value="1"/>
</dbReference>
<feature type="region of interest" description="Disordered" evidence="1">
    <location>
        <begin position="244"/>
        <end position="264"/>
    </location>
</feature>
<dbReference type="Proteomes" id="UP000183769">
    <property type="component" value="Unassembled WGS sequence"/>
</dbReference>
<evidence type="ECO:0000313" key="5">
    <source>
        <dbReference type="Proteomes" id="UP000183769"/>
    </source>
</evidence>
<dbReference type="EMBL" id="FOXI01000004">
    <property type="protein sequence ID" value="SFP47746.1"/>
    <property type="molecule type" value="Genomic_DNA"/>
</dbReference>
<feature type="transmembrane region" description="Helical" evidence="2">
    <location>
        <begin position="12"/>
        <end position="31"/>
    </location>
</feature>
<keyword evidence="2" id="KW-0472">Membrane</keyword>
<gene>
    <name evidence="4" type="ORF">SAMN05216277_10410</name>
</gene>
<evidence type="ECO:0000313" key="4">
    <source>
        <dbReference type="EMBL" id="SFP47746.1"/>
    </source>
</evidence>
<dbReference type="InterPro" id="IPR012859">
    <property type="entry name" value="Pilin_N_archaeal"/>
</dbReference>
<organism evidence="4 5">
    <name type="scientific">Halolamina pelagica</name>
    <dbReference type="NCBI Taxonomy" id="699431"/>
    <lineage>
        <taxon>Archaea</taxon>
        <taxon>Methanobacteriati</taxon>
        <taxon>Methanobacteriota</taxon>
        <taxon>Stenosarchaea group</taxon>
        <taxon>Halobacteria</taxon>
        <taxon>Halobacteriales</taxon>
        <taxon>Haloferacaceae</taxon>
    </lineage>
</organism>
<accession>A0A1I5QPE9</accession>
<dbReference type="Pfam" id="PF07790">
    <property type="entry name" value="Pilin_N"/>
    <property type="match status" value="1"/>
</dbReference>
<keyword evidence="5" id="KW-1185">Reference proteome</keyword>
<evidence type="ECO:0000259" key="3">
    <source>
        <dbReference type="Pfam" id="PF07790"/>
    </source>
</evidence>
<reference evidence="5" key="1">
    <citation type="submission" date="2016-10" db="EMBL/GenBank/DDBJ databases">
        <authorList>
            <person name="Varghese N."/>
            <person name="Submissions S."/>
        </authorList>
    </citation>
    <scope>NUCLEOTIDE SEQUENCE [LARGE SCALE GENOMIC DNA]</scope>
    <source>
        <strain evidence="5">CGMCC 1.10329</strain>
    </source>
</reference>
<sequence>MTDRAQSEAIGIILLTGVIVISVGTAGAFVLSGSGVASGERITADVSIEIADDGVGLTHEGGDSVPFDELRVVVRHGNETWRPPVNASGVRNGDGDDQFDPTEQWVGNRTLDTDVVTKVQIFHVESGTLLAEARRYPSQESLTAAPSAAVSDTTDPSVSVTSPSGGEEVRGGTDVTVEWNASDANTSVETIDIQYSNGGGSWQTLVTNTADDGAESVQLPVDNTDDARIRVRAVDDAGNTAFAESPTFTVDSDQPSISSISPNASSQAEVDAVGDGWENVTVSWTASDATTSVGDVTVSIQNTSETVATVNASGPSGTVDVSLPNDTAEDVYDVEVEVVDSVGNGQQRAAADAVVVGDGGNDTTPPTISPFELTNPSGKQLNVTFESSEPLSAINVTITRNGKRDATLTESDFSRTGSGQYSATYYAGKNGDYTATLNVAADDAGNDGALGQTSTVSLTGPPGAGDPVIQNFSGFTASSDRDLVTVGNVTAEQFANGEDMDSVVVEVRDTGGSRVGSTSLDVGKNADRVSVEDVEIDAAIDAGTTYNVTVVATSTSGASASQSETVAGDQTQAGGPFIDEFGSVTADHQDDQVRIDVLSVSDDTQVKNVTIIVEEEANGNNAEFNEIKTKVFEIENQSETLSPVIDLDDVKNKDQYRITVTVYDEDGNSVTREKTVTGTK</sequence>
<feature type="domain" description="Archaeal Type IV pilin N-terminal" evidence="3">
    <location>
        <begin position="5"/>
        <end position="76"/>
    </location>
</feature>
<feature type="region of interest" description="Disordered" evidence="1">
    <location>
        <begin position="142"/>
        <end position="171"/>
    </location>
</feature>
<name>A0A1I5QPE9_9EURY</name>
<evidence type="ECO:0000256" key="1">
    <source>
        <dbReference type="SAM" id="MobiDB-lite"/>
    </source>
</evidence>
<dbReference type="InterPro" id="IPR013783">
    <property type="entry name" value="Ig-like_fold"/>
</dbReference>
<dbReference type="RefSeq" id="WP_074876878.1">
    <property type="nucleotide sequence ID" value="NZ_FOXI01000004.1"/>
</dbReference>
<feature type="compositionally biased region" description="Low complexity" evidence="1">
    <location>
        <begin position="150"/>
        <end position="164"/>
    </location>
</feature>
<keyword evidence="2" id="KW-1133">Transmembrane helix</keyword>